<name>A0A2T3HMK6_9SPHI</name>
<keyword evidence="2" id="KW-0255">Endonuclease</keyword>
<comment type="caution">
    <text evidence="2">The sequence shown here is derived from an EMBL/GenBank/DDBJ whole genome shotgun (WGS) entry which is preliminary data.</text>
</comment>
<dbReference type="Gene3D" id="3.20.20.150">
    <property type="entry name" value="Divalent-metal-dependent TIM barrel enzymes"/>
    <property type="match status" value="1"/>
</dbReference>
<sequence length="281" mass="31108">MKKILFGLALLGVLAGGCKSRQAGQQAGAYPEEKLGWKLGSQAYTFNRFDFFQAVAKIDSCKLRYVEAFPGQRLGGGMEGRMDFRMKPEVREQVLTKLKAAGVTLYGFGVVTPGSEKDWKQLFEFAKAMGIRTITSEPKVADLDMIASLCETYKINVALHNHPKPSIYWNVDFALESIAGKSKYLGLCADIGHWVRSGLDPVACLKKARGHVLHMHFKDLNERSAKAHDVHWGSGASDIPAVLAELKAQRFKGMISAEYEYNWRNNAPDVAASVAFFRSAL</sequence>
<gene>
    <name evidence="2" type="ORF">C7T94_13755</name>
</gene>
<dbReference type="SUPFAM" id="SSF51658">
    <property type="entry name" value="Xylose isomerase-like"/>
    <property type="match status" value="1"/>
</dbReference>
<proteinExistence type="predicted"/>
<dbReference type="InterPro" id="IPR013022">
    <property type="entry name" value="Xyl_isomerase-like_TIM-brl"/>
</dbReference>
<evidence type="ECO:0000313" key="3">
    <source>
        <dbReference type="Proteomes" id="UP000240912"/>
    </source>
</evidence>
<evidence type="ECO:0000259" key="1">
    <source>
        <dbReference type="Pfam" id="PF01261"/>
    </source>
</evidence>
<keyword evidence="2" id="KW-0540">Nuclease</keyword>
<dbReference type="RefSeq" id="WP_107215861.1">
    <property type="nucleotide sequence ID" value="NZ_KZ686269.1"/>
</dbReference>
<keyword evidence="3" id="KW-1185">Reference proteome</keyword>
<dbReference type="PROSITE" id="PS51257">
    <property type="entry name" value="PROKAR_LIPOPROTEIN"/>
    <property type="match status" value="1"/>
</dbReference>
<feature type="domain" description="Xylose isomerase-like TIM barrel" evidence="1">
    <location>
        <begin position="61"/>
        <end position="279"/>
    </location>
</feature>
<dbReference type="InterPro" id="IPR050312">
    <property type="entry name" value="IolE/XylAMocC-like"/>
</dbReference>
<reference evidence="2 3" key="1">
    <citation type="submission" date="2018-03" db="EMBL/GenBank/DDBJ databases">
        <authorList>
            <person name="Keele B.F."/>
        </authorList>
    </citation>
    <scope>NUCLEOTIDE SEQUENCE [LARGE SCALE GENOMIC DNA]</scope>
    <source>
        <strain evidence="2 3">YL28-9</strain>
    </source>
</reference>
<evidence type="ECO:0000313" key="2">
    <source>
        <dbReference type="EMBL" id="PST83601.1"/>
    </source>
</evidence>
<accession>A0A2T3HMK6</accession>
<dbReference type="InterPro" id="IPR036237">
    <property type="entry name" value="Xyl_isomerase-like_sf"/>
</dbReference>
<dbReference type="OrthoDB" id="1121759at2"/>
<dbReference type="AlphaFoldDB" id="A0A2T3HMK6"/>
<dbReference type="GO" id="GO:0004519">
    <property type="term" value="F:endonuclease activity"/>
    <property type="evidence" value="ECO:0007669"/>
    <property type="project" value="UniProtKB-KW"/>
</dbReference>
<dbReference type="PANTHER" id="PTHR12110">
    <property type="entry name" value="HYDROXYPYRUVATE ISOMERASE"/>
    <property type="match status" value="1"/>
</dbReference>
<dbReference type="Proteomes" id="UP000240912">
    <property type="component" value="Unassembled WGS sequence"/>
</dbReference>
<keyword evidence="2" id="KW-0378">Hydrolase</keyword>
<dbReference type="PANTHER" id="PTHR12110:SF41">
    <property type="entry name" value="INOSOSE DEHYDRATASE"/>
    <property type="match status" value="1"/>
</dbReference>
<protein>
    <submittedName>
        <fullName evidence="2">Endonuclease</fullName>
    </submittedName>
</protein>
<dbReference type="Pfam" id="PF01261">
    <property type="entry name" value="AP_endonuc_2"/>
    <property type="match status" value="1"/>
</dbReference>
<organism evidence="2 3">
    <name type="scientific">Pedobacter yulinensis</name>
    <dbReference type="NCBI Taxonomy" id="2126353"/>
    <lineage>
        <taxon>Bacteria</taxon>
        <taxon>Pseudomonadati</taxon>
        <taxon>Bacteroidota</taxon>
        <taxon>Sphingobacteriia</taxon>
        <taxon>Sphingobacteriales</taxon>
        <taxon>Sphingobacteriaceae</taxon>
        <taxon>Pedobacter</taxon>
    </lineage>
</organism>
<dbReference type="EMBL" id="PYLS01000005">
    <property type="protein sequence ID" value="PST83601.1"/>
    <property type="molecule type" value="Genomic_DNA"/>
</dbReference>